<accession>A0AAC9IVL8</accession>
<sequence>MLGIDHIVIAAKDPAQSAQLFGETYNCKIVKGGRHENWGTFNYLAYFRNDCYIEWLGIFNEEIADQSDNPLIKQLVVAFEENREGPIQYALRTEQMDPLIERLTKLDYSFAGPIAGEREKPDGTNLQWRMLFPESESVFPFIIEWGKQKNIPNDREYINNTTIQEIQDGLIDLEEFEKITDISVEGNNIPLRNGKLTITSNNKLDFTLQD</sequence>
<dbReference type="InterPro" id="IPR025870">
    <property type="entry name" value="Glyoxalase-like_dom"/>
</dbReference>
<dbReference type="KEGG" id="vhl:BME96_02250"/>
<evidence type="ECO:0000313" key="3">
    <source>
        <dbReference type="Proteomes" id="UP000182945"/>
    </source>
</evidence>
<dbReference type="InterPro" id="IPR037523">
    <property type="entry name" value="VOC_core"/>
</dbReference>
<evidence type="ECO:0000259" key="1">
    <source>
        <dbReference type="PROSITE" id="PS51819"/>
    </source>
</evidence>
<dbReference type="SUPFAM" id="SSF54593">
    <property type="entry name" value="Glyoxalase/Bleomycin resistance protein/Dihydroxybiphenyl dioxygenase"/>
    <property type="match status" value="1"/>
</dbReference>
<dbReference type="AlphaFoldDB" id="A0AAC9IVL8"/>
<protein>
    <recommendedName>
        <fullName evidence="1">VOC domain-containing protein</fullName>
    </recommendedName>
</protein>
<proteinExistence type="predicted"/>
<dbReference type="EMBL" id="CP017962">
    <property type="protein sequence ID" value="APC47086.1"/>
    <property type="molecule type" value="Genomic_DNA"/>
</dbReference>
<evidence type="ECO:0000313" key="2">
    <source>
        <dbReference type="EMBL" id="APC47086.1"/>
    </source>
</evidence>
<feature type="domain" description="VOC" evidence="1">
    <location>
        <begin position="3"/>
        <end position="144"/>
    </location>
</feature>
<dbReference type="Gene3D" id="3.10.180.10">
    <property type="entry name" value="2,3-Dihydroxybiphenyl 1,2-Dioxygenase, domain 1"/>
    <property type="match status" value="1"/>
</dbReference>
<dbReference type="GeneID" id="71513202"/>
<gene>
    <name evidence="2" type="ORF">BME96_02250</name>
</gene>
<dbReference type="PANTHER" id="PTHR40265:SF1">
    <property type="entry name" value="GLYOXALASE-LIKE DOMAIN-CONTAINING PROTEIN"/>
    <property type="match status" value="1"/>
</dbReference>
<reference evidence="2 3" key="1">
    <citation type="submission" date="2016-11" db="EMBL/GenBank/DDBJ databases">
        <title>Complete genome sequencing of Virgibacillus halodenitrificans PDB-F2.</title>
        <authorList>
            <person name="Sun Z."/>
            <person name="Zhou Y."/>
            <person name="Li H."/>
        </authorList>
    </citation>
    <scope>NUCLEOTIDE SEQUENCE [LARGE SCALE GENOMIC DNA]</scope>
    <source>
        <strain evidence="2 3">PDB-F2</strain>
    </source>
</reference>
<dbReference type="Pfam" id="PF13468">
    <property type="entry name" value="Glyoxalase_3"/>
    <property type="match status" value="1"/>
</dbReference>
<dbReference type="InterPro" id="IPR029068">
    <property type="entry name" value="Glyas_Bleomycin-R_OHBP_Dase"/>
</dbReference>
<dbReference type="PANTHER" id="PTHR40265">
    <property type="entry name" value="BLL2707 PROTEIN"/>
    <property type="match status" value="1"/>
</dbReference>
<dbReference type="PROSITE" id="PS51819">
    <property type="entry name" value="VOC"/>
    <property type="match status" value="1"/>
</dbReference>
<dbReference type="RefSeq" id="WP_019379238.1">
    <property type="nucleotide sequence ID" value="NZ_CP017962.1"/>
</dbReference>
<organism evidence="2 3">
    <name type="scientific">Virgibacillus halodenitrificans</name>
    <name type="common">Bacillus halodenitrificans</name>
    <dbReference type="NCBI Taxonomy" id="1482"/>
    <lineage>
        <taxon>Bacteria</taxon>
        <taxon>Bacillati</taxon>
        <taxon>Bacillota</taxon>
        <taxon>Bacilli</taxon>
        <taxon>Bacillales</taxon>
        <taxon>Bacillaceae</taxon>
        <taxon>Virgibacillus</taxon>
    </lineage>
</organism>
<dbReference type="Proteomes" id="UP000182945">
    <property type="component" value="Chromosome"/>
</dbReference>
<name>A0AAC9IVL8_VIRHA</name>